<organism evidence="1 2">
    <name type="scientific">Pistacia atlantica</name>
    <dbReference type="NCBI Taxonomy" id="434234"/>
    <lineage>
        <taxon>Eukaryota</taxon>
        <taxon>Viridiplantae</taxon>
        <taxon>Streptophyta</taxon>
        <taxon>Embryophyta</taxon>
        <taxon>Tracheophyta</taxon>
        <taxon>Spermatophyta</taxon>
        <taxon>Magnoliopsida</taxon>
        <taxon>eudicotyledons</taxon>
        <taxon>Gunneridae</taxon>
        <taxon>Pentapetalae</taxon>
        <taxon>rosids</taxon>
        <taxon>malvids</taxon>
        <taxon>Sapindales</taxon>
        <taxon>Anacardiaceae</taxon>
        <taxon>Pistacia</taxon>
    </lineage>
</organism>
<reference evidence="2" key="1">
    <citation type="journal article" date="2023" name="G3 (Bethesda)">
        <title>Genome assembly and association tests identify interacting loci associated with vigor, precocity, and sex in interspecific pistachio rootstocks.</title>
        <authorList>
            <person name="Palmer W."/>
            <person name="Jacygrad E."/>
            <person name="Sagayaradj S."/>
            <person name="Cavanaugh K."/>
            <person name="Han R."/>
            <person name="Bertier L."/>
            <person name="Beede B."/>
            <person name="Kafkas S."/>
            <person name="Golino D."/>
            <person name="Preece J."/>
            <person name="Michelmore R."/>
        </authorList>
    </citation>
    <scope>NUCLEOTIDE SEQUENCE [LARGE SCALE GENOMIC DNA]</scope>
</reference>
<sequence length="189" mass="21834">MSTLIRRTAPIFRLNSYCSGFYSTRYLHNRAVNGTPTGLYGFDQLKTPKGFRRFVDEAIERSTELVDYIAEMPSSMEIIRTMDEISDTVCSVVDSAELCRQTHPDREFVEEANKASMRINEYLHYLNTNHTLYDAVKKAEKDAHLLSREAHRAASHLRIDFEKGGIHLCPEKLDQVNQLNIDIFQLCRE</sequence>
<evidence type="ECO:0000313" key="2">
    <source>
        <dbReference type="Proteomes" id="UP001164250"/>
    </source>
</evidence>
<proteinExistence type="predicted"/>
<keyword evidence="2" id="KW-1185">Reference proteome</keyword>
<accession>A0ACC1BKQ8</accession>
<gene>
    <name evidence="1" type="ORF">Patl1_19933</name>
</gene>
<comment type="caution">
    <text evidence="1">The sequence shown here is derived from an EMBL/GenBank/DDBJ whole genome shotgun (WGS) entry which is preliminary data.</text>
</comment>
<protein>
    <submittedName>
        <fullName evidence="1">Uncharacterized protein</fullName>
    </submittedName>
</protein>
<dbReference type="Proteomes" id="UP001164250">
    <property type="component" value="Chromosome 4"/>
</dbReference>
<dbReference type="EMBL" id="CM047900">
    <property type="protein sequence ID" value="KAJ0099538.1"/>
    <property type="molecule type" value="Genomic_DNA"/>
</dbReference>
<evidence type="ECO:0000313" key="1">
    <source>
        <dbReference type="EMBL" id="KAJ0099538.1"/>
    </source>
</evidence>
<name>A0ACC1BKQ8_9ROSI</name>